<dbReference type="Proteomes" id="UP000192418">
    <property type="component" value="Unassembled WGS sequence"/>
</dbReference>
<sequence length="477" mass="52567">MPPFYEMYTTEEITKVYDAALEVLDNVGMEMTHQGALEMLSGAGARVDAAKKRVYFPRDMVEKALALAPEEFTCSGRTEAFDYQAGLNVDARIRTASGAIDRFDLYRDTTARLTCADIAEQAHISDALGNVGCVGSLTPSDAPNETYDIYSLRALIENTRKNLWVLTSSSVNLQYQLKMLEAVFGSKKAMQEGRNQGSGIFCVISPLTITDDEIERAMLYADYGLPVKVPITTLMGGNAPYTMAGILAQATAEFMGCTTILQTIKPGMPVWYYALFQSLDMATGGVQYTSAELQALFAAVAQVSRHCKTPVTTTCTTSSSCQAQQTIFNLTQGTLFNTMLGVGEQGGSGLDGNNAYSPHSLILQNEIMDYSKRILRKCDINHATLGVDAIAQVAMGKKEYVSALHTMKHLRTEERFRSKLFNYIGSKQWFDNPTTLMQRTDEYLEKLKTGHEVPPLEDHVLKEIDDIVKAADKALIK</sequence>
<dbReference type="OrthoDB" id="9815793at2"/>
<gene>
    <name evidence="4" type="ORF">SAMN02746065_112124</name>
</gene>
<dbReference type="Pfam" id="PF06253">
    <property type="entry name" value="MTTB"/>
    <property type="match status" value="1"/>
</dbReference>
<keyword evidence="3 4" id="KW-0808">Transferase</keyword>
<organism evidence="4 5">
    <name type="scientific">Desulfocicer vacuolatum DSM 3385</name>
    <dbReference type="NCBI Taxonomy" id="1121400"/>
    <lineage>
        <taxon>Bacteria</taxon>
        <taxon>Pseudomonadati</taxon>
        <taxon>Thermodesulfobacteriota</taxon>
        <taxon>Desulfobacteria</taxon>
        <taxon>Desulfobacterales</taxon>
        <taxon>Desulfobacteraceae</taxon>
        <taxon>Desulfocicer</taxon>
    </lineage>
</organism>
<evidence type="ECO:0000313" key="5">
    <source>
        <dbReference type="Proteomes" id="UP000192418"/>
    </source>
</evidence>
<dbReference type="Gene3D" id="3.20.20.480">
    <property type="entry name" value="Trimethylamine methyltransferase-like"/>
    <property type="match status" value="1"/>
</dbReference>
<dbReference type="RefSeq" id="WP_139795811.1">
    <property type="nucleotide sequence ID" value="NZ_FWXY01000012.1"/>
</dbReference>
<dbReference type="GO" id="GO:0008168">
    <property type="term" value="F:methyltransferase activity"/>
    <property type="evidence" value="ECO:0007669"/>
    <property type="project" value="UniProtKB-KW"/>
</dbReference>
<evidence type="ECO:0000313" key="4">
    <source>
        <dbReference type="EMBL" id="SMC86050.1"/>
    </source>
</evidence>
<keyword evidence="2 4" id="KW-0489">Methyltransferase</keyword>
<dbReference type="InterPro" id="IPR038601">
    <property type="entry name" value="MttB-like_sf"/>
</dbReference>
<evidence type="ECO:0000256" key="3">
    <source>
        <dbReference type="ARBA" id="ARBA00022679"/>
    </source>
</evidence>
<dbReference type="InterPro" id="IPR010426">
    <property type="entry name" value="MTTB_MeTrfase"/>
</dbReference>
<dbReference type="EMBL" id="FWXY01000012">
    <property type="protein sequence ID" value="SMC86050.1"/>
    <property type="molecule type" value="Genomic_DNA"/>
</dbReference>
<reference evidence="4 5" key="1">
    <citation type="submission" date="2017-04" db="EMBL/GenBank/DDBJ databases">
        <authorList>
            <person name="Afonso C.L."/>
            <person name="Miller P.J."/>
            <person name="Scott M.A."/>
            <person name="Spackman E."/>
            <person name="Goraichik I."/>
            <person name="Dimitrov K.M."/>
            <person name="Suarez D.L."/>
            <person name="Swayne D.E."/>
        </authorList>
    </citation>
    <scope>NUCLEOTIDE SEQUENCE [LARGE SCALE GENOMIC DNA]</scope>
    <source>
        <strain evidence="4 5">DSM 3385</strain>
    </source>
</reference>
<dbReference type="GO" id="GO:0015948">
    <property type="term" value="P:methanogenesis"/>
    <property type="evidence" value="ECO:0007669"/>
    <property type="project" value="InterPro"/>
</dbReference>
<comment type="similarity">
    <text evidence="1">Belongs to the trimethylamine methyltransferase family.</text>
</comment>
<evidence type="ECO:0000256" key="2">
    <source>
        <dbReference type="ARBA" id="ARBA00022603"/>
    </source>
</evidence>
<dbReference type="STRING" id="1121400.SAMN02746065_112124"/>
<dbReference type="GO" id="GO:0032259">
    <property type="term" value="P:methylation"/>
    <property type="evidence" value="ECO:0007669"/>
    <property type="project" value="UniProtKB-KW"/>
</dbReference>
<name>A0A1W2CLH7_9BACT</name>
<proteinExistence type="inferred from homology"/>
<evidence type="ECO:0000256" key="1">
    <source>
        <dbReference type="ARBA" id="ARBA00007137"/>
    </source>
</evidence>
<protein>
    <submittedName>
        <fullName evidence="4">Trimethylamine:corrinoid methyltransferase</fullName>
    </submittedName>
</protein>
<dbReference type="AlphaFoldDB" id="A0A1W2CLH7"/>
<accession>A0A1W2CLH7</accession>
<keyword evidence="5" id="KW-1185">Reference proteome</keyword>